<organism evidence="2 3">
    <name type="scientific">Mycena belliarum</name>
    <dbReference type="NCBI Taxonomy" id="1033014"/>
    <lineage>
        <taxon>Eukaryota</taxon>
        <taxon>Fungi</taxon>
        <taxon>Dikarya</taxon>
        <taxon>Basidiomycota</taxon>
        <taxon>Agaricomycotina</taxon>
        <taxon>Agaricomycetes</taxon>
        <taxon>Agaricomycetidae</taxon>
        <taxon>Agaricales</taxon>
        <taxon>Marasmiineae</taxon>
        <taxon>Mycenaceae</taxon>
        <taxon>Mycena</taxon>
    </lineage>
</organism>
<dbReference type="EMBL" id="JARJCN010000011">
    <property type="protein sequence ID" value="KAJ7096636.1"/>
    <property type="molecule type" value="Genomic_DNA"/>
</dbReference>
<comment type="caution">
    <text evidence="2">The sequence shown here is derived from an EMBL/GenBank/DDBJ whole genome shotgun (WGS) entry which is preliminary data.</text>
</comment>
<evidence type="ECO:0000313" key="2">
    <source>
        <dbReference type="EMBL" id="KAJ7096636.1"/>
    </source>
</evidence>
<feature type="transmembrane region" description="Helical" evidence="1">
    <location>
        <begin position="55"/>
        <end position="72"/>
    </location>
</feature>
<feature type="transmembrane region" description="Helical" evidence="1">
    <location>
        <begin position="244"/>
        <end position="263"/>
    </location>
</feature>
<feature type="transmembrane region" description="Helical" evidence="1">
    <location>
        <begin position="92"/>
        <end position="115"/>
    </location>
</feature>
<feature type="transmembrane region" description="Helical" evidence="1">
    <location>
        <begin position="177"/>
        <end position="197"/>
    </location>
</feature>
<gene>
    <name evidence="2" type="ORF">B0H15DRAFT_51482</name>
</gene>
<keyword evidence="1" id="KW-0472">Membrane</keyword>
<dbReference type="AlphaFoldDB" id="A0AAD6UCU0"/>
<accession>A0AAD6UCU0</accession>
<evidence type="ECO:0000313" key="3">
    <source>
        <dbReference type="Proteomes" id="UP001222325"/>
    </source>
</evidence>
<reference evidence="2" key="1">
    <citation type="submission" date="2023-03" db="EMBL/GenBank/DDBJ databases">
        <title>Massive genome expansion in bonnet fungi (Mycena s.s.) driven by repeated elements and novel gene families across ecological guilds.</title>
        <authorList>
            <consortium name="Lawrence Berkeley National Laboratory"/>
            <person name="Harder C.B."/>
            <person name="Miyauchi S."/>
            <person name="Viragh M."/>
            <person name="Kuo A."/>
            <person name="Thoen E."/>
            <person name="Andreopoulos B."/>
            <person name="Lu D."/>
            <person name="Skrede I."/>
            <person name="Drula E."/>
            <person name="Henrissat B."/>
            <person name="Morin E."/>
            <person name="Kohler A."/>
            <person name="Barry K."/>
            <person name="LaButti K."/>
            <person name="Morin E."/>
            <person name="Salamov A."/>
            <person name="Lipzen A."/>
            <person name="Mereny Z."/>
            <person name="Hegedus B."/>
            <person name="Baldrian P."/>
            <person name="Stursova M."/>
            <person name="Weitz H."/>
            <person name="Taylor A."/>
            <person name="Grigoriev I.V."/>
            <person name="Nagy L.G."/>
            <person name="Martin F."/>
            <person name="Kauserud H."/>
        </authorList>
    </citation>
    <scope>NUCLEOTIDE SEQUENCE</scope>
    <source>
        <strain evidence="2">CBHHK173m</strain>
    </source>
</reference>
<evidence type="ECO:0008006" key="4">
    <source>
        <dbReference type="Google" id="ProtNLM"/>
    </source>
</evidence>
<keyword evidence="1" id="KW-0812">Transmembrane</keyword>
<feature type="transmembrane region" description="Helical" evidence="1">
    <location>
        <begin position="218"/>
        <end position="238"/>
    </location>
</feature>
<sequence length="302" mass="33690">MAPQLQVSRGYQPEARAETMRYVFYGFQMTGLLGAVVMLFTAAVWRKIVPRHPSWFNFMITWIISCSSYIFLVGVPSGKNPSHALCLAQAALVYSVPSLTAGATISLVIHVYMTLRSMLSGVLYRTWWTIALVIGPYVPAWVVLMVSLHIGLREPDSVRRSAENMYCNLKPNLPERLSAALVAAIMLIGLAVELIIFRNLWRAWGTLKRDDRNSASRVVRVLAFTIVGMLTIILSLIFCALPKHGAAFDLTISILPLSSVLIFGTQKDIITAWGSICRRRTHGEDTWETFTPVGTRLTVTEE</sequence>
<keyword evidence="1" id="KW-1133">Transmembrane helix</keyword>
<feature type="transmembrane region" description="Helical" evidence="1">
    <location>
        <begin position="22"/>
        <end position="43"/>
    </location>
</feature>
<dbReference type="Proteomes" id="UP001222325">
    <property type="component" value="Unassembled WGS sequence"/>
</dbReference>
<evidence type="ECO:0000256" key="1">
    <source>
        <dbReference type="SAM" id="Phobius"/>
    </source>
</evidence>
<proteinExistence type="predicted"/>
<feature type="transmembrane region" description="Helical" evidence="1">
    <location>
        <begin position="127"/>
        <end position="150"/>
    </location>
</feature>
<name>A0AAD6UCU0_9AGAR</name>
<keyword evidence="3" id="KW-1185">Reference proteome</keyword>
<protein>
    <recommendedName>
        <fullName evidence="4">G-protein coupled receptors family 2 profile 2 domain-containing protein</fullName>
    </recommendedName>
</protein>